<evidence type="ECO:0000256" key="3">
    <source>
        <dbReference type="ARBA" id="ARBA00023163"/>
    </source>
</evidence>
<keyword evidence="2 4" id="KW-0238">DNA-binding</keyword>
<dbReference type="InterPro" id="IPR050109">
    <property type="entry name" value="HTH-type_TetR-like_transc_reg"/>
</dbReference>
<dbReference type="SUPFAM" id="SSF46689">
    <property type="entry name" value="Homeodomain-like"/>
    <property type="match status" value="1"/>
</dbReference>
<dbReference type="Gene3D" id="1.10.357.10">
    <property type="entry name" value="Tetracycline Repressor, domain 2"/>
    <property type="match status" value="1"/>
</dbReference>
<dbReference type="PANTHER" id="PTHR30055:SF220">
    <property type="entry name" value="TETR-FAMILY REGULATORY PROTEIN"/>
    <property type="match status" value="1"/>
</dbReference>
<keyword evidence="7" id="KW-1185">Reference proteome</keyword>
<sequence length="237" mass="25486">MTPSPIPRKPRSAVKPEGQWRHGNLREALIQLGTQVLDSEGSEALSLRAIAKMAGVSPGAPAHHFGDKNGLLAAIAAQGFRDMVALRQQRLDDVAADDAPGRLRALLLGHLEFARAHPARFHLMYGPQLARSWDYPELEEAGKVSFTMLRQAVLAVLPSARADVLSDDELAGIVWASVHGLAMLRLNRLGAPIRTGPQQNAKQMGEALVRFCLLAIQGLAVDPADATTGPDQPVPTR</sequence>
<protein>
    <recommendedName>
        <fullName evidence="5">HTH tetR-type domain-containing protein</fullName>
    </recommendedName>
</protein>
<dbReference type="RefSeq" id="WP_087280300.1">
    <property type="nucleotide sequence ID" value="NZ_CP021455.1"/>
</dbReference>
<proteinExistence type="predicted"/>
<evidence type="ECO:0000256" key="1">
    <source>
        <dbReference type="ARBA" id="ARBA00023015"/>
    </source>
</evidence>
<dbReference type="Pfam" id="PF00440">
    <property type="entry name" value="TetR_N"/>
    <property type="match status" value="1"/>
</dbReference>
<evidence type="ECO:0000313" key="7">
    <source>
        <dbReference type="Proteomes" id="UP000196138"/>
    </source>
</evidence>
<organism evidence="6 7">
    <name type="scientific">Comamonas serinivorans</name>
    <dbReference type="NCBI Taxonomy" id="1082851"/>
    <lineage>
        <taxon>Bacteria</taxon>
        <taxon>Pseudomonadati</taxon>
        <taxon>Pseudomonadota</taxon>
        <taxon>Betaproteobacteria</taxon>
        <taxon>Burkholderiales</taxon>
        <taxon>Comamonadaceae</taxon>
        <taxon>Comamonas</taxon>
    </lineage>
</organism>
<reference evidence="6 7" key="1">
    <citation type="submission" date="2017-05" db="EMBL/GenBank/DDBJ databases">
        <authorList>
            <person name="Song R."/>
            <person name="Chenine A.L."/>
            <person name="Ruprecht R.M."/>
        </authorList>
    </citation>
    <scope>NUCLEOTIDE SEQUENCE [LARGE SCALE GENOMIC DNA]</scope>
    <source>
        <strain evidence="6 7">DSM 26136</strain>
    </source>
</reference>
<evidence type="ECO:0000259" key="5">
    <source>
        <dbReference type="PROSITE" id="PS50977"/>
    </source>
</evidence>
<dbReference type="OrthoDB" id="5293556at2"/>
<dbReference type="EMBL" id="CP021455">
    <property type="protein sequence ID" value="ARU04873.1"/>
    <property type="molecule type" value="Genomic_DNA"/>
</dbReference>
<dbReference type="PROSITE" id="PS50977">
    <property type="entry name" value="HTH_TETR_2"/>
    <property type="match status" value="1"/>
</dbReference>
<dbReference type="AlphaFoldDB" id="A0A1Y0EML5"/>
<dbReference type="KEGG" id="cser:CCO03_09450"/>
<keyword evidence="1" id="KW-0805">Transcription regulation</keyword>
<gene>
    <name evidence="6" type="ORF">CCO03_09450</name>
</gene>
<dbReference type="InterPro" id="IPR036271">
    <property type="entry name" value="Tet_transcr_reg_TetR-rel_C_sf"/>
</dbReference>
<evidence type="ECO:0000256" key="2">
    <source>
        <dbReference type="ARBA" id="ARBA00023125"/>
    </source>
</evidence>
<evidence type="ECO:0000313" key="6">
    <source>
        <dbReference type="EMBL" id="ARU04873.1"/>
    </source>
</evidence>
<evidence type="ECO:0000256" key="4">
    <source>
        <dbReference type="PROSITE-ProRule" id="PRU00335"/>
    </source>
</evidence>
<dbReference type="GO" id="GO:0003700">
    <property type="term" value="F:DNA-binding transcription factor activity"/>
    <property type="evidence" value="ECO:0007669"/>
    <property type="project" value="TreeGrafter"/>
</dbReference>
<feature type="domain" description="HTH tetR-type" evidence="5">
    <location>
        <begin position="23"/>
        <end position="83"/>
    </location>
</feature>
<dbReference type="PANTHER" id="PTHR30055">
    <property type="entry name" value="HTH-TYPE TRANSCRIPTIONAL REGULATOR RUTR"/>
    <property type="match status" value="1"/>
</dbReference>
<dbReference type="SUPFAM" id="SSF48498">
    <property type="entry name" value="Tetracyclin repressor-like, C-terminal domain"/>
    <property type="match status" value="1"/>
</dbReference>
<name>A0A1Y0EML5_9BURK</name>
<feature type="DNA-binding region" description="H-T-H motif" evidence="4">
    <location>
        <begin position="46"/>
        <end position="65"/>
    </location>
</feature>
<dbReference type="InterPro" id="IPR009057">
    <property type="entry name" value="Homeodomain-like_sf"/>
</dbReference>
<dbReference type="GO" id="GO:0000976">
    <property type="term" value="F:transcription cis-regulatory region binding"/>
    <property type="evidence" value="ECO:0007669"/>
    <property type="project" value="TreeGrafter"/>
</dbReference>
<accession>A0A1Y0EML5</accession>
<dbReference type="Pfam" id="PF13305">
    <property type="entry name" value="TetR_C_33"/>
    <property type="match status" value="1"/>
</dbReference>
<keyword evidence="3" id="KW-0804">Transcription</keyword>
<dbReference type="InterPro" id="IPR001647">
    <property type="entry name" value="HTH_TetR"/>
</dbReference>
<dbReference type="InterPro" id="IPR025996">
    <property type="entry name" value="MT1864/Rv1816-like_C"/>
</dbReference>
<dbReference type="Proteomes" id="UP000196138">
    <property type="component" value="Chromosome"/>
</dbReference>